<dbReference type="STRING" id="92835.RS81_00436"/>
<dbReference type="Proteomes" id="UP000033956">
    <property type="component" value="Unassembled WGS sequence"/>
</dbReference>
<feature type="transmembrane region" description="Helical" evidence="2">
    <location>
        <begin position="36"/>
        <end position="57"/>
    </location>
</feature>
<keyword evidence="2" id="KW-0812">Transmembrane</keyword>
<proteinExistence type="predicted"/>
<evidence type="ECO:0000313" key="3">
    <source>
        <dbReference type="EMBL" id="KJL44784.1"/>
    </source>
</evidence>
<reference evidence="3 4" key="1">
    <citation type="submission" date="2015-02" db="EMBL/GenBank/DDBJ databases">
        <title>Draft genome sequences of ten Microbacterium spp. with emphasis on heavy metal contaminated environments.</title>
        <authorList>
            <person name="Corretto E."/>
        </authorList>
    </citation>
    <scope>NUCLEOTIDE SEQUENCE [LARGE SCALE GENOMIC DNA]</scope>
    <source>
        <strain evidence="3 4">DSM 12510</strain>
    </source>
</reference>
<sequence length="168" mass="16970">MRPSSPSTDRARDGAALGTAEPPADDSERGSAALEFILVGLVLLVPIVYLVVTLGLLQAGAMGAEAGARHVARAVAGSDGDADARSSAELVVASVAREYGLDPGTVTLDTTCVPEGSACPAAGATVRVTFRARVALPLVPPILGLDRIASIPIEATAVQKISRTWGSG</sequence>
<accession>A0A0M2HDU0</accession>
<protein>
    <recommendedName>
        <fullName evidence="5">TadE-like protein</fullName>
    </recommendedName>
</protein>
<gene>
    <name evidence="3" type="ORF">RS81_00436</name>
</gene>
<dbReference type="OrthoDB" id="5118919at2"/>
<dbReference type="EMBL" id="JYIZ01000029">
    <property type="protein sequence ID" value="KJL44784.1"/>
    <property type="molecule type" value="Genomic_DNA"/>
</dbReference>
<comment type="caution">
    <text evidence="3">The sequence shown here is derived from an EMBL/GenBank/DDBJ whole genome shotgun (WGS) entry which is preliminary data.</text>
</comment>
<evidence type="ECO:0000313" key="4">
    <source>
        <dbReference type="Proteomes" id="UP000033956"/>
    </source>
</evidence>
<keyword evidence="2" id="KW-0472">Membrane</keyword>
<evidence type="ECO:0000256" key="2">
    <source>
        <dbReference type="SAM" id="Phobius"/>
    </source>
</evidence>
<evidence type="ECO:0000256" key="1">
    <source>
        <dbReference type="SAM" id="MobiDB-lite"/>
    </source>
</evidence>
<feature type="region of interest" description="Disordered" evidence="1">
    <location>
        <begin position="1"/>
        <end position="27"/>
    </location>
</feature>
<organism evidence="3 4">
    <name type="scientific">Microbacterium terrae</name>
    <dbReference type="NCBI Taxonomy" id="69369"/>
    <lineage>
        <taxon>Bacteria</taxon>
        <taxon>Bacillati</taxon>
        <taxon>Actinomycetota</taxon>
        <taxon>Actinomycetes</taxon>
        <taxon>Micrococcales</taxon>
        <taxon>Microbacteriaceae</taxon>
        <taxon>Microbacterium</taxon>
    </lineage>
</organism>
<keyword evidence="4" id="KW-1185">Reference proteome</keyword>
<name>A0A0M2HDU0_9MICO</name>
<dbReference type="PATRIC" id="fig|92835.4.peg.448"/>
<keyword evidence="2" id="KW-1133">Transmembrane helix</keyword>
<dbReference type="AlphaFoldDB" id="A0A0M2HDU0"/>
<evidence type="ECO:0008006" key="5">
    <source>
        <dbReference type="Google" id="ProtNLM"/>
    </source>
</evidence>
<dbReference type="RefSeq" id="WP_052682322.1">
    <property type="nucleotide sequence ID" value="NZ_BAAAUP010000011.1"/>
</dbReference>